<keyword evidence="4" id="KW-1185">Reference proteome</keyword>
<accession>A0ABP9H9X2</accession>
<dbReference type="PANTHER" id="PTHR21240:SF28">
    <property type="entry name" value="ISO-OROTATE DECARBOXYLASE (EUROFUNG)"/>
    <property type="match status" value="1"/>
</dbReference>
<dbReference type="Proteomes" id="UP001500466">
    <property type="component" value="Unassembled WGS sequence"/>
</dbReference>
<dbReference type="PANTHER" id="PTHR21240">
    <property type="entry name" value="2-AMINO-3-CARBOXYLMUCONATE-6-SEMIALDEHYDE DECARBOXYLASE"/>
    <property type="match status" value="1"/>
</dbReference>
<name>A0ABP9H9X2_9ACTN</name>
<dbReference type="InterPro" id="IPR006680">
    <property type="entry name" value="Amidohydro-rel"/>
</dbReference>
<reference evidence="4" key="1">
    <citation type="journal article" date="2019" name="Int. J. Syst. Evol. Microbiol.">
        <title>The Global Catalogue of Microorganisms (GCM) 10K type strain sequencing project: providing services to taxonomists for standard genome sequencing and annotation.</title>
        <authorList>
            <consortium name="The Broad Institute Genomics Platform"/>
            <consortium name="The Broad Institute Genome Sequencing Center for Infectious Disease"/>
            <person name="Wu L."/>
            <person name="Ma J."/>
        </authorList>
    </citation>
    <scope>NUCLEOTIDE SEQUENCE [LARGE SCALE GENOMIC DNA]</scope>
    <source>
        <strain evidence="4">JCM 17986</strain>
    </source>
</reference>
<feature type="domain" description="Amidohydrolase-related" evidence="2">
    <location>
        <begin position="96"/>
        <end position="383"/>
    </location>
</feature>
<dbReference type="Pfam" id="PF04909">
    <property type="entry name" value="Amidohydro_2"/>
    <property type="match status" value="1"/>
</dbReference>
<proteinExistence type="predicted"/>
<keyword evidence="1" id="KW-0456">Lyase</keyword>
<evidence type="ECO:0000313" key="4">
    <source>
        <dbReference type="Proteomes" id="UP001500466"/>
    </source>
</evidence>
<dbReference type="RefSeq" id="WP_345676102.1">
    <property type="nucleotide sequence ID" value="NZ_BAABHS010000010.1"/>
</dbReference>
<dbReference type="EMBL" id="BAABHS010000010">
    <property type="protein sequence ID" value="GAA4965017.1"/>
    <property type="molecule type" value="Genomic_DNA"/>
</dbReference>
<protein>
    <submittedName>
        <fullName evidence="3">Amidohydrolase family protein</fullName>
    </submittedName>
</protein>
<evidence type="ECO:0000313" key="3">
    <source>
        <dbReference type="EMBL" id="GAA4965017.1"/>
    </source>
</evidence>
<comment type="caution">
    <text evidence="3">The sequence shown here is derived from an EMBL/GenBank/DDBJ whole genome shotgun (WGS) entry which is preliminary data.</text>
</comment>
<evidence type="ECO:0000259" key="2">
    <source>
        <dbReference type="Pfam" id="PF04909"/>
    </source>
</evidence>
<gene>
    <name evidence="3" type="ORF">GCM10023205_31550</name>
</gene>
<dbReference type="InterPro" id="IPR032465">
    <property type="entry name" value="ACMSD"/>
</dbReference>
<evidence type="ECO:0000256" key="1">
    <source>
        <dbReference type="ARBA" id="ARBA00023239"/>
    </source>
</evidence>
<dbReference type="Gene3D" id="3.20.20.140">
    <property type="entry name" value="Metal-dependent hydrolases"/>
    <property type="match status" value="1"/>
</dbReference>
<dbReference type="InterPro" id="IPR032466">
    <property type="entry name" value="Metal_Hydrolase"/>
</dbReference>
<dbReference type="SUPFAM" id="SSF51556">
    <property type="entry name" value="Metallo-dependent hydrolases"/>
    <property type="match status" value="1"/>
</dbReference>
<sequence>MLPDGTKLISADDHMIEPPHLWVDRVPAAYRDRAPRVVKSPGGRDAWLYDGQLTHIPMGSCRPLPGHPEAGYPPAPGTANFDEIRPGCYDPVQRVADMDVDQVWGQLTFPNFARFAGHRFFLGVDDLDAGVVFLRTYNDYLLDEWCAVAPDRLYGAAILPLFDIDLAVAEAKRVAAKGAKAIAFSENPTVLGLPSLHTPHWDPLWAFLSEARLPVCQHIGSSSRLVTTSDDAPPGVLVTLNGVNSMMAAADWLMSDVLERFPGLRVILSEGGAGWIPYLLERAEKAFHDARLFRDLSIGQAGMGQRAPRELFAEHMFVCLVDEQFALRSLGDVPVDNLLWEGDFPHGDGCWPENRVRLAAALAEVDDADAVKIAETNLRKLLGV</sequence>
<organism evidence="3 4">
    <name type="scientific">Yinghuangia aomiensis</name>
    <dbReference type="NCBI Taxonomy" id="676205"/>
    <lineage>
        <taxon>Bacteria</taxon>
        <taxon>Bacillati</taxon>
        <taxon>Actinomycetota</taxon>
        <taxon>Actinomycetes</taxon>
        <taxon>Kitasatosporales</taxon>
        <taxon>Streptomycetaceae</taxon>
        <taxon>Yinghuangia</taxon>
    </lineage>
</organism>